<accession>A0A418N7F8</accession>
<evidence type="ECO:0000313" key="2">
    <source>
        <dbReference type="Proteomes" id="UP000284189"/>
    </source>
</evidence>
<evidence type="ECO:0000313" key="1">
    <source>
        <dbReference type="EMBL" id="RIV70693.1"/>
    </source>
</evidence>
<proteinExistence type="predicted"/>
<protein>
    <submittedName>
        <fullName evidence="1">Thioredoxin family protein</fullName>
    </submittedName>
</protein>
<dbReference type="InterPro" id="IPR036249">
    <property type="entry name" value="Thioredoxin-like_sf"/>
</dbReference>
<organism evidence="1 2">
    <name type="scientific">Flagellimonas aequoris</name>
    <dbReference type="NCBI Taxonomy" id="2306997"/>
    <lineage>
        <taxon>Bacteria</taxon>
        <taxon>Pseudomonadati</taxon>
        <taxon>Bacteroidota</taxon>
        <taxon>Flavobacteriia</taxon>
        <taxon>Flavobacteriales</taxon>
        <taxon>Flavobacteriaceae</taxon>
        <taxon>Flagellimonas</taxon>
    </lineage>
</organism>
<gene>
    <name evidence="1" type="ORF">D2U88_10025</name>
</gene>
<dbReference type="AlphaFoldDB" id="A0A418N7F8"/>
<sequence length="228" mass="25943">MATNDKSQQMGNLPKLLLKKIFMEVLEKNRLELVQESILNGMDCPQYRDMVHDYALTGKTTGEEQSEPRINFTQLNDRRMSRWDKTFKLPEEALQKLSKLDRELIFLAITESWCGDAAASLPVVNKIAESSSKISLKVVLRDENPELMEAFLTNGTQSIPKVIVLDGKNQEIVGEWGPRPQGAAEMVETCKIEHGKLTDACKQELQVWYNKDRGESTLKEIFELLALE</sequence>
<name>A0A418N7F8_9FLAO</name>
<reference evidence="1 2" key="1">
    <citation type="submission" date="2018-08" db="EMBL/GenBank/DDBJ databases">
        <title>Proposal of Muricauda 72 sp.nov. and Muricauda NH166 sp.nov., isolated from seawater.</title>
        <authorList>
            <person name="Cheng H."/>
            <person name="Wu Y.-H."/>
            <person name="Guo L.-L."/>
            <person name="Xu X.-W."/>
        </authorList>
    </citation>
    <scope>NUCLEOTIDE SEQUENCE [LARGE SCALE GENOMIC DNA]</scope>
    <source>
        <strain evidence="1 2">NH166</strain>
    </source>
</reference>
<dbReference type="Pfam" id="PF14595">
    <property type="entry name" value="Thioredoxin_9"/>
    <property type="match status" value="1"/>
</dbReference>
<dbReference type="Proteomes" id="UP000284189">
    <property type="component" value="Unassembled WGS sequence"/>
</dbReference>
<dbReference type="Gene3D" id="3.40.30.10">
    <property type="entry name" value="Glutaredoxin"/>
    <property type="match status" value="1"/>
</dbReference>
<dbReference type="EMBL" id="QXFJ01000023">
    <property type="protein sequence ID" value="RIV70693.1"/>
    <property type="molecule type" value="Genomic_DNA"/>
</dbReference>
<dbReference type="SUPFAM" id="SSF52833">
    <property type="entry name" value="Thioredoxin-like"/>
    <property type="match status" value="1"/>
</dbReference>
<comment type="caution">
    <text evidence="1">The sequence shown here is derived from an EMBL/GenBank/DDBJ whole genome shotgun (WGS) entry which is preliminary data.</text>
</comment>